<protein>
    <submittedName>
        <fullName evidence="2">Uncharacterized protein</fullName>
    </submittedName>
</protein>
<proteinExistence type="predicted"/>
<sequence length="248" mass="27582">MSQNTRLSYSAAAGSADIPKQQPKPANNSMANSPSSNHRQHASGQQQEGNRHGGSGHRRTPSPSYTPKTSAAEDAVYVLTILTDAKHHRILTETRKKYFPPRLNRLEAHITLFHALPGSLLEESIKPTLREISSKTKQFHLLAATPFRLNKGIAIGLPKSSGGDDTRQVHQQLKAAWSDFLSRQDAGGFAAHYTIMNKVDDEKEVQQAFEQVQKEWKGCHGTVLGLSLFKYDRGNWLHDEDFKFAPSS</sequence>
<name>A0ABR0TNU2_AURPU</name>
<accession>A0ABR0TNU2</accession>
<dbReference type="Proteomes" id="UP001341245">
    <property type="component" value="Unassembled WGS sequence"/>
</dbReference>
<gene>
    <name evidence="2" type="ORF">QM012_006498</name>
</gene>
<feature type="compositionally biased region" description="Low complexity" evidence="1">
    <location>
        <begin position="25"/>
        <end position="37"/>
    </location>
</feature>
<dbReference type="Pfam" id="PF13563">
    <property type="entry name" value="2_5_RNA_ligase2"/>
    <property type="match status" value="1"/>
</dbReference>
<comment type="caution">
    <text evidence="2">The sequence shown here is derived from an EMBL/GenBank/DDBJ whole genome shotgun (WGS) entry which is preliminary data.</text>
</comment>
<dbReference type="EMBL" id="JASGXD010000004">
    <property type="protein sequence ID" value="KAK6006088.1"/>
    <property type="molecule type" value="Genomic_DNA"/>
</dbReference>
<feature type="region of interest" description="Disordered" evidence="1">
    <location>
        <begin position="1"/>
        <end position="69"/>
    </location>
</feature>
<dbReference type="Gene3D" id="3.90.1140.10">
    <property type="entry name" value="Cyclic phosphodiesterase"/>
    <property type="match status" value="1"/>
</dbReference>
<evidence type="ECO:0000313" key="3">
    <source>
        <dbReference type="Proteomes" id="UP001341245"/>
    </source>
</evidence>
<evidence type="ECO:0000313" key="2">
    <source>
        <dbReference type="EMBL" id="KAK6006088.1"/>
    </source>
</evidence>
<evidence type="ECO:0000256" key="1">
    <source>
        <dbReference type="SAM" id="MobiDB-lite"/>
    </source>
</evidence>
<reference evidence="2 3" key="1">
    <citation type="submission" date="2023-11" db="EMBL/GenBank/DDBJ databases">
        <title>Draft genome sequence and annotation of the polyextremotolerant black yeast-like fungus Aureobasidium pullulans NRRL 62042.</title>
        <authorList>
            <person name="Dielentheis-Frenken M.R.E."/>
            <person name="Wibberg D."/>
            <person name="Blank L.M."/>
            <person name="Tiso T."/>
        </authorList>
    </citation>
    <scope>NUCLEOTIDE SEQUENCE [LARGE SCALE GENOMIC DNA]</scope>
    <source>
        <strain evidence="2 3">NRRL 62042</strain>
    </source>
</reference>
<organism evidence="2 3">
    <name type="scientific">Aureobasidium pullulans</name>
    <name type="common">Black yeast</name>
    <name type="synonym">Pullularia pullulans</name>
    <dbReference type="NCBI Taxonomy" id="5580"/>
    <lineage>
        <taxon>Eukaryota</taxon>
        <taxon>Fungi</taxon>
        <taxon>Dikarya</taxon>
        <taxon>Ascomycota</taxon>
        <taxon>Pezizomycotina</taxon>
        <taxon>Dothideomycetes</taxon>
        <taxon>Dothideomycetidae</taxon>
        <taxon>Dothideales</taxon>
        <taxon>Saccotheciaceae</taxon>
        <taxon>Aureobasidium</taxon>
    </lineage>
</organism>
<keyword evidence="3" id="KW-1185">Reference proteome</keyword>